<name>A0ABQ5B6L6_9ASTR</name>
<dbReference type="Gene3D" id="3.30.420.10">
    <property type="entry name" value="Ribonuclease H-like superfamily/Ribonuclease H"/>
    <property type="match status" value="1"/>
</dbReference>
<keyword evidence="1" id="KW-0479">Metal-binding</keyword>
<evidence type="ECO:0000259" key="6">
    <source>
        <dbReference type="Pfam" id="PF13976"/>
    </source>
</evidence>
<evidence type="ECO:0000256" key="1">
    <source>
        <dbReference type="ARBA" id="ARBA00022723"/>
    </source>
</evidence>
<gene>
    <name evidence="7" type="ORF">Tco_0857517</name>
</gene>
<evidence type="ECO:0000256" key="2">
    <source>
        <dbReference type="ARBA" id="ARBA00022801"/>
    </source>
</evidence>
<dbReference type="Pfam" id="PF13976">
    <property type="entry name" value="gag_pre-integrs"/>
    <property type="match status" value="1"/>
</dbReference>
<dbReference type="PANTHER" id="PTHR42648:SF21">
    <property type="entry name" value="CYSTEINE-RICH RLK (RECEPTOR-LIKE PROTEIN KINASE) 8"/>
    <property type="match status" value="1"/>
</dbReference>
<keyword evidence="2" id="KW-0378">Hydrolase</keyword>
<feature type="region of interest" description="Disordered" evidence="4">
    <location>
        <begin position="1074"/>
        <end position="1100"/>
    </location>
</feature>
<dbReference type="InterPro" id="IPR039537">
    <property type="entry name" value="Retrotran_Ty1/copia-like"/>
</dbReference>
<dbReference type="PANTHER" id="PTHR42648">
    <property type="entry name" value="TRANSPOSASE, PUTATIVE-RELATED"/>
    <property type="match status" value="1"/>
</dbReference>
<sequence length="1128" mass="128429">MTGSLKLLCNFVEKYMGTVHFGNDQFAPILEYGDLVQGNITINMVYYVKCLNHNLFSVGQFGDADFEVAFWKSTCFVRDLQGNDLLTGNRGSDLYTIFIQETTSSTPICFMAKASPTQAWLWHRRLSHLNFDYINLLSKKDVVIGLPKLKYVKDQLCSSCEVSKAKRSSFKTKAVPSSKGRLNLLHMDLCGPMRVASINGKKYILVIVDDYSRYTWTLFLRSKDETPEVLKDFLTMIQRNLVHLRQRYTWTLFLRSKDETQIDRTKYDFPDDYNVNRASNFKLKDGENLVKMKEKGDPCILVGYSTQSKAKGYAKEEGIDFEESFAPVARLEAVWIFVAYPAHKSFPIYQMDVKTTFLNGPLKEEVYVAQPDGFVDPDHPEKVYRLRKALYGLKQARLDSGFELKAFSDADHAGCLDTRKSTSGEIQFLGDKLVSWMSKKHDYTAMLSAKAEYVALSTSCAQVEHGIIELYFVRTEYQLADMFTKALPKDMFQYLVKRIGMRCLTLVELESDTFSIHSDNENPSRANIKQALRYKRRCCSLTSAESDSLPHAHVQNTDILVASRFKNQENSNSKTKTSENSDIQDLPLRYQVYQGILLASFQNDTKYEYVGQDTRSQAITTAEDKVQRRLELKARSTLLMGIPNEHQLKFNSIKDAKLLLQAIGKRFGGNAATKKTQRNLLKQQYGNFTASSSEKFLRSLSPEWNTHTIVWRNKPDIETLSLEDLYNNLKIYEPEVKGTSSSSTNTQNVAFVSSNNTCSTNEVINTAHGATTASTQATAINSTTIDNLSDAVIYAFFASQPNSPQLDNEDLQQIHPDDLEEMDLRWQMAMLTMRARRFLKKTGRKLSVNGTETIGFDKSKNRENIRRVVPVETTTSNALVYCDGVGYDWSDQAEEGPTNFALMAYSSTSSNLSYKLGLKEVEERLEFFKTNESIYLEDIKVLKSELQTREIVTGELRKKLEKAQKEKDDIQFNVDKFETASKSSKKIIESQIVDNCKKGLGYNASVNEPEVEKSKESSEVDPKIVRKKDDAPVIKDWVSDSEEEDVPQAKIQKKSAKPSFAKIEFVKSKEQVKSPRKTIVKQGGQNRLNTHTPRGNQRNWNNMMSQRLGSNFEFFNKACYVCGSFDHL</sequence>
<keyword evidence="8" id="KW-1185">Reference proteome</keyword>
<feature type="domain" description="GAG-pre-integrase" evidence="6">
    <location>
        <begin position="94"/>
        <end position="164"/>
    </location>
</feature>
<protein>
    <submittedName>
        <fullName evidence="7">Retrovirus-related pol polyprotein from transposon TNT 1-94</fullName>
    </submittedName>
</protein>
<dbReference type="InterPro" id="IPR012337">
    <property type="entry name" value="RNaseH-like_sf"/>
</dbReference>
<evidence type="ECO:0000313" key="7">
    <source>
        <dbReference type="EMBL" id="GJT10475.1"/>
    </source>
</evidence>
<dbReference type="CDD" id="cd09272">
    <property type="entry name" value="RNase_HI_RT_Ty1"/>
    <property type="match status" value="1"/>
</dbReference>
<organism evidence="7 8">
    <name type="scientific">Tanacetum coccineum</name>
    <dbReference type="NCBI Taxonomy" id="301880"/>
    <lineage>
        <taxon>Eukaryota</taxon>
        <taxon>Viridiplantae</taxon>
        <taxon>Streptophyta</taxon>
        <taxon>Embryophyta</taxon>
        <taxon>Tracheophyta</taxon>
        <taxon>Spermatophyta</taxon>
        <taxon>Magnoliopsida</taxon>
        <taxon>eudicotyledons</taxon>
        <taxon>Gunneridae</taxon>
        <taxon>Pentapetalae</taxon>
        <taxon>asterids</taxon>
        <taxon>campanulids</taxon>
        <taxon>Asterales</taxon>
        <taxon>Asteraceae</taxon>
        <taxon>Asteroideae</taxon>
        <taxon>Anthemideae</taxon>
        <taxon>Anthemidinae</taxon>
        <taxon>Tanacetum</taxon>
    </lineage>
</organism>
<dbReference type="InterPro" id="IPR036397">
    <property type="entry name" value="RNaseH_sf"/>
</dbReference>
<evidence type="ECO:0000256" key="4">
    <source>
        <dbReference type="SAM" id="MobiDB-lite"/>
    </source>
</evidence>
<feature type="domain" description="Reverse transcriptase Ty1/copia-type" evidence="5">
    <location>
        <begin position="293"/>
        <end position="397"/>
    </location>
</feature>
<reference evidence="7" key="1">
    <citation type="journal article" date="2022" name="Int. J. Mol. Sci.">
        <title>Draft Genome of Tanacetum Coccineum: Genomic Comparison of Closely Related Tanacetum-Family Plants.</title>
        <authorList>
            <person name="Yamashiro T."/>
            <person name="Shiraishi A."/>
            <person name="Nakayama K."/>
            <person name="Satake H."/>
        </authorList>
    </citation>
    <scope>NUCLEOTIDE SEQUENCE</scope>
</reference>
<keyword evidence="3" id="KW-0175">Coiled coil</keyword>
<dbReference type="InterPro" id="IPR013103">
    <property type="entry name" value="RVT_2"/>
</dbReference>
<comment type="caution">
    <text evidence="7">The sequence shown here is derived from an EMBL/GenBank/DDBJ whole genome shotgun (WGS) entry which is preliminary data.</text>
</comment>
<evidence type="ECO:0000259" key="5">
    <source>
        <dbReference type="Pfam" id="PF07727"/>
    </source>
</evidence>
<evidence type="ECO:0000256" key="3">
    <source>
        <dbReference type="SAM" id="Coils"/>
    </source>
</evidence>
<accession>A0ABQ5B6L6</accession>
<dbReference type="Pfam" id="PF07727">
    <property type="entry name" value="RVT_2"/>
    <property type="match status" value="1"/>
</dbReference>
<dbReference type="SUPFAM" id="SSF53098">
    <property type="entry name" value="Ribonuclease H-like"/>
    <property type="match status" value="1"/>
</dbReference>
<evidence type="ECO:0000313" key="8">
    <source>
        <dbReference type="Proteomes" id="UP001151760"/>
    </source>
</evidence>
<dbReference type="InterPro" id="IPR025724">
    <property type="entry name" value="GAG-pre-integrase_dom"/>
</dbReference>
<dbReference type="EMBL" id="BQNB010012990">
    <property type="protein sequence ID" value="GJT10475.1"/>
    <property type="molecule type" value="Genomic_DNA"/>
</dbReference>
<dbReference type="Proteomes" id="UP001151760">
    <property type="component" value="Unassembled WGS sequence"/>
</dbReference>
<reference evidence="7" key="2">
    <citation type="submission" date="2022-01" db="EMBL/GenBank/DDBJ databases">
        <authorList>
            <person name="Yamashiro T."/>
            <person name="Shiraishi A."/>
            <person name="Satake H."/>
            <person name="Nakayama K."/>
        </authorList>
    </citation>
    <scope>NUCLEOTIDE SEQUENCE</scope>
</reference>
<proteinExistence type="predicted"/>
<feature type="compositionally biased region" description="Polar residues" evidence="4">
    <location>
        <begin position="1083"/>
        <end position="1100"/>
    </location>
</feature>
<feature type="coiled-coil region" evidence="3">
    <location>
        <begin position="953"/>
        <end position="980"/>
    </location>
</feature>